<evidence type="ECO:0000256" key="1">
    <source>
        <dbReference type="SAM" id="MobiDB-lite"/>
    </source>
</evidence>
<dbReference type="PANTHER" id="PTHR37241">
    <property type="entry name" value="NEUROFILAMENT HEAVY PROTEIN"/>
    <property type="match status" value="1"/>
</dbReference>
<feature type="compositionally biased region" description="Low complexity" evidence="1">
    <location>
        <begin position="451"/>
        <end position="461"/>
    </location>
</feature>
<keyword evidence="3" id="KW-1185">Reference proteome</keyword>
<dbReference type="AlphaFoldDB" id="A0A9D5H4X3"/>
<feature type="region of interest" description="Disordered" evidence="1">
    <location>
        <begin position="450"/>
        <end position="493"/>
    </location>
</feature>
<accession>A0A9D5H4X3</accession>
<feature type="region of interest" description="Disordered" evidence="1">
    <location>
        <begin position="1"/>
        <end position="25"/>
    </location>
</feature>
<proteinExistence type="predicted"/>
<feature type="compositionally biased region" description="Basic and acidic residues" evidence="1">
    <location>
        <begin position="1"/>
        <end position="13"/>
    </location>
</feature>
<comment type="caution">
    <text evidence="2">The sequence shown here is derived from an EMBL/GenBank/DDBJ whole genome shotgun (WGS) entry which is preliminary data.</text>
</comment>
<protein>
    <submittedName>
        <fullName evidence="2">Uncharacterized protein</fullName>
    </submittedName>
</protein>
<evidence type="ECO:0000313" key="2">
    <source>
        <dbReference type="EMBL" id="KAJ0963362.1"/>
    </source>
</evidence>
<organism evidence="2 3">
    <name type="scientific">Dioscorea zingiberensis</name>
    <dbReference type="NCBI Taxonomy" id="325984"/>
    <lineage>
        <taxon>Eukaryota</taxon>
        <taxon>Viridiplantae</taxon>
        <taxon>Streptophyta</taxon>
        <taxon>Embryophyta</taxon>
        <taxon>Tracheophyta</taxon>
        <taxon>Spermatophyta</taxon>
        <taxon>Magnoliopsida</taxon>
        <taxon>Liliopsida</taxon>
        <taxon>Dioscoreales</taxon>
        <taxon>Dioscoreaceae</taxon>
        <taxon>Dioscorea</taxon>
    </lineage>
</organism>
<dbReference type="EMBL" id="JAGGNH010000009">
    <property type="protein sequence ID" value="KAJ0963362.1"/>
    <property type="molecule type" value="Genomic_DNA"/>
</dbReference>
<dbReference type="Proteomes" id="UP001085076">
    <property type="component" value="Miscellaneous, Linkage group lg09"/>
</dbReference>
<gene>
    <name evidence="2" type="ORF">J5N97_028484</name>
</gene>
<reference evidence="2" key="1">
    <citation type="submission" date="2021-03" db="EMBL/GenBank/DDBJ databases">
        <authorList>
            <person name="Li Z."/>
            <person name="Yang C."/>
        </authorList>
    </citation>
    <scope>NUCLEOTIDE SEQUENCE</scope>
    <source>
        <strain evidence="2">Dzin_1.0</strain>
        <tissue evidence="2">Leaf</tissue>
    </source>
</reference>
<feature type="region of interest" description="Disordered" evidence="1">
    <location>
        <begin position="312"/>
        <end position="375"/>
    </location>
</feature>
<feature type="compositionally biased region" description="Basic and acidic residues" evidence="1">
    <location>
        <begin position="190"/>
        <end position="202"/>
    </location>
</feature>
<name>A0A9D5H4X3_9LILI</name>
<evidence type="ECO:0000313" key="3">
    <source>
        <dbReference type="Proteomes" id="UP001085076"/>
    </source>
</evidence>
<sequence>MEKLLFPDLRRESMATMEDGDGSEEDDDVFYEEIEAPKFVDFTIPNRSRPTDPSWFCVRVGCDEMHEMVDPKALHKSFVLRVMAARSPNVRLRKVLYKQSASSIPKCPNSAPPKPAKDRVLRFSRITSVPEKMTIAKIKEHPISSLRLTPKKTDSNARIHKIEKCLTTPKKTDIKAQPRTTTDNCLTTPKKTDKKAQPHVIEKYLTTPPRVGRTPGNQEALQSVKNQKTQVLASKTKRGEAERSRPTRHTPVSESSYETKKLKIGSALKNTPKVRLCNSSRCAASDAKCCDPEKTPLSVKKKTNEEINCNASAMNVASENSRGDIEETDDDDKENVPDSQNTRDDLHSSNMNSLKQHPQRVKFKKMKPTNPKPFRLRTDERGILKEANLERKLQNSAQKKITHVAKQGDEIQQQTDTTILKVVTSTHQSLATTNNSQCQKLEEQQKMVKFASSSNSSAKKNTSMKGKRPTTIPKEPNFHRIHLPKGCTKRQEL</sequence>
<feature type="compositionally biased region" description="Polar residues" evidence="1">
    <location>
        <begin position="178"/>
        <end position="189"/>
    </location>
</feature>
<feature type="compositionally biased region" description="Basic residues" evidence="1">
    <location>
        <begin position="357"/>
        <end position="367"/>
    </location>
</feature>
<feature type="compositionally biased region" description="Polar residues" evidence="1">
    <location>
        <begin position="215"/>
        <end position="233"/>
    </location>
</feature>
<dbReference type="PANTHER" id="PTHR37241:SF1">
    <property type="entry name" value="NEUROFILAMENT HEAVY PROTEIN"/>
    <property type="match status" value="1"/>
</dbReference>
<feature type="region of interest" description="Disordered" evidence="1">
    <location>
        <begin position="174"/>
        <end position="259"/>
    </location>
</feature>
<reference evidence="2" key="2">
    <citation type="journal article" date="2022" name="Hortic Res">
        <title>The genome of Dioscorea zingiberensis sheds light on the biosynthesis, origin and evolution of the medicinally important diosgenin saponins.</title>
        <authorList>
            <person name="Li Y."/>
            <person name="Tan C."/>
            <person name="Li Z."/>
            <person name="Guo J."/>
            <person name="Li S."/>
            <person name="Chen X."/>
            <person name="Wang C."/>
            <person name="Dai X."/>
            <person name="Yang H."/>
            <person name="Song W."/>
            <person name="Hou L."/>
            <person name="Xu J."/>
            <person name="Tong Z."/>
            <person name="Xu A."/>
            <person name="Yuan X."/>
            <person name="Wang W."/>
            <person name="Yang Q."/>
            <person name="Chen L."/>
            <person name="Sun Z."/>
            <person name="Wang K."/>
            <person name="Pan B."/>
            <person name="Chen J."/>
            <person name="Bao Y."/>
            <person name="Liu F."/>
            <person name="Qi X."/>
            <person name="Gang D.R."/>
            <person name="Wen J."/>
            <person name="Li J."/>
        </authorList>
    </citation>
    <scope>NUCLEOTIDE SEQUENCE</scope>
    <source>
        <strain evidence="2">Dzin_1.0</strain>
    </source>
</reference>
<dbReference type="OrthoDB" id="785936at2759"/>